<dbReference type="InterPro" id="IPR005674">
    <property type="entry name" value="CocE/Ser_esterase"/>
</dbReference>
<evidence type="ECO:0000259" key="2">
    <source>
        <dbReference type="SMART" id="SM00939"/>
    </source>
</evidence>
<organism evidence="3 4">
    <name type="scientific">Martelella mangrovi</name>
    <dbReference type="NCBI Taxonomy" id="1397477"/>
    <lineage>
        <taxon>Bacteria</taxon>
        <taxon>Pseudomonadati</taxon>
        <taxon>Pseudomonadota</taxon>
        <taxon>Alphaproteobacteria</taxon>
        <taxon>Hyphomicrobiales</taxon>
        <taxon>Aurantimonadaceae</taxon>
        <taxon>Martelella</taxon>
    </lineage>
</organism>
<dbReference type="InterPro" id="IPR029058">
    <property type="entry name" value="AB_hydrolase_fold"/>
</dbReference>
<evidence type="ECO:0000313" key="4">
    <source>
        <dbReference type="Proteomes" id="UP001549164"/>
    </source>
</evidence>
<dbReference type="Gene3D" id="1.10.3020.10">
    <property type="entry name" value="alpha-amino acid ester hydrolase ( Helical cap domain)"/>
    <property type="match status" value="1"/>
</dbReference>
<comment type="caution">
    <text evidence="3">The sequence shown here is derived from an EMBL/GenBank/DDBJ whole genome shotgun (WGS) entry which is preliminary data.</text>
</comment>
<dbReference type="InterPro" id="IPR008979">
    <property type="entry name" value="Galactose-bd-like_sf"/>
</dbReference>
<dbReference type="EMBL" id="JBEPLY010000008">
    <property type="protein sequence ID" value="MET3600650.1"/>
    <property type="molecule type" value="Genomic_DNA"/>
</dbReference>
<evidence type="ECO:0000256" key="1">
    <source>
        <dbReference type="ARBA" id="ARBA00022801"/>
    </source>
</evidence>
<keyword evidence="1 3" id="KW-0378">Hydrolase</keyword>
<evidence type="ECO:0000313" key="3">
    <source>
        <dbReference type="EMBL" id="MET3600650.1"/>
    </source>
</evidence>
<dbReference type="Gene3D" id="3.40.50.1820">
    <property type="entry name" value="alpha/beta hydrolase"/>
    <property type="match status" value="1"/>
</dbReference>
<dbReference type="GO" id="GO:0016787">
    <property type="term" value="F:hydrolase activity"/>
    <property type="evidence" value="ECO:0007669"/>
    <property type="project" value="UniProtKB-KW"/>
</dbReference>
<keyword evidence="4" id="KW-1185">Reference proteome</keyword>
<sequence>MPAAQVSAGGARGIPAARGRFASEGVFEPFLHEGRDGADTIAWLRRQDFCNGKVGMFGASYVGATQVLAAAENPPGLEAISPQLTTARHGESWTWRGGATELGFLLLWIIEALAPPDLERRLAALPDDQAKRLSALMKALQRDPEAGFARLPVLEADLAALAPYAAQWFDEDRAVVAAADLEHLEALGKSRPAMLVIAGWNDLFLEGSLELFQTARGRHEDAGQVKDRLIIGPWSHGNPKDWQGAFWHGPKASTAGLSDVQLDFFEAVFSGVAPPGPMVRYFRSGSNSWHDAPDWPVPETVQRCLYLDGDGLSESPPTQDFRREWISDPASPVPTTGGATFLPGLLLGRNSGPMPQGVVEARSDVVTFTSEPLDKALDVTGRVEARLFVTSDAISADWTARLCEVTPDGQSIGIVDGIARRKTPAGGHGPFEVRVTLGHLSHLFAKGGRLRLQVASSNFPRFDRNPQSGIAPEKATAADFIIARQTILGGPATPSTLILPVIYRTVLE</sequence>
<gene>
    <name evidence="3" type="ORF">ABID12_002600</name>
</gene>
<dbReference type="InterPro" id="IPR000383">
    <property type="entry name" value="Xaa-Pro-like_dom"/>
</dbReference>
<dbReference type="Pfam" id="PF08530">
    <property type="entry name" value="PepX_C"/>
    <property type="match status" value="1"/>
</dbReference>
<dbReference type="InterPro" id="IPR013736">
    <property type="entry name" value="Xaa-Pro_dipept_C"/>
</dbReference>
<protein>
    <submittedName>
        <fullName evidence="3">CocE/NonD family hydrolase</fullName>
    </submittedName>
</protein>
<name>A0ABV2ICK5_9HYPH</name>
<dbReference type="RefSeq" id="WP_354434536.1">
    <property type="nucleotide sequence ID" value="NZ_JBEPLY010000008.1"/>
</dbReference>
<dbReference type="SUPFAM" id="SSF49785">
    <property type="entry name" value="Galactose-binding domain-like"/>
    <property type="match status" value="1"/>
</dbReference>
<accession>A0ABV2ICK5</accession>
<dbReference type="Proteomes" id="UP001549164">
    <property type="component" value="Unassembled WGS sequence"/>
</dbReference>
<dbReference type="SUPFAM" id="SSF53474">
    <property type="entry name" value="alpha/beta-Hydrolases"/>
    <property type="match status" value="1"/>
</dbReference>
<reference evidence="3 4" key="1">
    <citation type="submission" date="2024-06" db="EMBL/GenBank/DDBJ databases">
        <title>Genomic Encyclopedia of Type Strains, Phase IV (KMG-IV): sequencing the most valuable type-strain genomes for metagenomic binning, comparative biology and taxonomic classification.</title>
        <authorList>
            <person name="Goeker M."/>
        </authorList>
    </citation>
    <scope>NUCLEOTIDE SEQUENCE [LARGE SCALE GENOMIC DNA]</scope>
    <source>
        <strain evidence="3 4">DSM 28102</strain>
    </source>
</reference>
<dbReference type="SMART" id="SM00939">
    <property type="entry name" value="PepX_C"/>
    <property type="match status" value="1"/>
</dbReference>
<feature type="domain" description="Xaa-Pro dipeptidyl-peptidase C-terminal" evidence="2">
    <location>
        <begin position="262"/>
        <end position="498"/>
    </location>
</feature>
<dbReference type="Gene3D" id="2.60.120.260">
    <property type="entry name" value="Galactose-binding domain-like"/>
    <property type="match status" value="1"/>
</dbReference>
<proteinExistence type="predicted"/>
<dbReference type="NCBIfam" id="TIGR00976">
    <property type="entry name" value="CocE_NonD"/>
    <property type="match status" value="1"/>
</dbReference>
<dbReference type="Pfam" id="PF02129">
    <property type="entry name" value="Peptidase_S15"/>
    <property type="match status" value="1"/>
</dbReference>